<evidence type="ECO:0000256" key="1">
    <source>
        <dbReference type="ARBA" id="ARBA00004571"/>
    </source>
</evidence>
<comment type="similarity">
    <text evidence="2 14 15">Belongs to the TonB-dependent receptor family.</text>
</comment>
<dbReference type="GeneID" id="92899557"/>
<dbReference type="RefSeq" id="WP_082404463.1">
    <property type="nucleotide sequence ID" value="NZ_CADIJR010000038.1"/>
</dbReference>
<dbReference type="AlphaFoldDB" id="A0A6J5AHP9"/>
<dbReference type="InterPro" id="IPR000531">
    <property type="entry name" value="Beta-barrel_TonB"/>
</dbReference>
<dbReference type="GO" id="GO:0015891">
    <property type="term" value="P:siderophore transport"/>
    <property type="evidence" value="ECO:0007669"/>
    <property type="project" value="InterPro"/>
</dbReference>
<evidence type="ECO:0000256" key="11">
    <source>
        <dbReference type="ARBA" id="ARBA00023136"/>
    </source>
</evidence>
<evidence type="ECO:0000259" key="18">
    <source>
        <dbReference type="Pfam" id="PF07715"/>
    </source>
</evidence>
<keyword evidence="20" id="KW-1185">Reference proteome</keyword>
<evidence type="ECO:0000256" key="9">
    <source>
        <dbReference type="ARBA" id="ARBA00023065"/>
    </source>
</evidence>
<keyword evidence="3 14" id="KW-0813">Transport</keyword>
<evidence type="ECO:0000256" key="8">
    <source>
        <dbReference type="ARBA" id="ARBA00023004"/>
    </source>
</evidence>
<proteinExistence type="inferred from homology"/>
<dbReference type="EMBL" id="CADIJR010000038">
    <property type="protein sequence ID" value="CAB3669318.1"/>
    <property type="molecule type" value="Genomic_DNA"/>
</dbReference>
<name>A0A6J5AHP9_9BURK</name>
<evidence type="ECO:0000256" key="2">
    <source>
        <dbReference type="ARBA" id="ARBA00009810"/>
    </source>
</evidence>
<evidence type="ECO:0000256" key="12">
    <source>
        <dbReference type="ARBA" id="ARBA00023170"/>
    </source>
</evidence>
<keyword evidence="8" id="KW-0408">Iron</keyword>
<dbReference type="SUPFAM" id="SSF56935">
    <property type="entry name" value="Porins"/>
    <property type="match status" value="1"/>
</dbReference>
<evidence type="ECO:0000256" key="14">
    <source>
        <dbReference type="PROSITE-ProRule" id="PRU01360"/>
    </source>
</evidence>
<keyword evidence="12 19" id="KW-0675">Receptor</keyword>
<evidence type="ECO:0000256" key="3">
    <source>
        <dbReference type="ARBA" id="ARBA00022448"/>
    </source>
</evidence>
<evidence type="ECO:0000256" key="7">
    <source>
        <dbReference type="ARBA" id="ARBA00022729"/>
    </source>
</evidence>
<dbReference type="InterPro" id="IPR012910">
    <property type="entry name" value="Plug_dom"/>
</dbReference>
<dbReference type="Pfam" id="PF07715">
    <property type="entry name" value="Plug"/>
    <property type="match status" value="1"/>
</dbReference>
<accession>A0A6J5AHP9</accession>
<dbReference type="InterPro" id="IPR039426">
    <property type="entry name" value="TonB-dep_rcpt-like"/>
</dbReference>
<evidence type="ECO:0000259" key="17">
    <source>
        <dbReference type="Pfam" id="PF00593"/>
    </source>
</evidence>
<evidence type="ECO:0000256" key="15">
    <source>
        <dbReference type="RuleBase" id="RU003357"/>
    </source>
</evidence>
<evidence type="ECO:0000256" key="10">
    <source>
        <dbReference type="ARBA" id="ARBA00023077"/>
    </source>
</evidence>
<organism evidence="19 20">
    <name type="scientific">Achromobacter insuavis</name>
    <dbReference type="NCBI Taxonomy" id="1287735"/>
    <lineage>
        <taxon>Bacteria</taxon>
        <taxon>Pseudomonadati</taxon>
        <taxon>Pseudomonadota</taxon>
        <taxon>Betaproteobacteria</taxon>
        <taxon>Burkholderiales</taxon>
        <taxon>Alcaligenaceae</taxon>
        <taxon>Achromobacter</taxon>
    </lineage>
</organism>
<dbReference type="InterPro" id="IPR010105">
    <property type="entry name" value="TonB_sidphr_rcpt"/>
</dbReference>
<evidence type="ECO:0000313" key="20">
    <source>
        <dbReference type="Proteomes" id="UP000507979"/>
    </source>
</evidence>
<keyword evidence="6 14" id="KW-0812">Transmembrane</keyword>
<evidence type="ECO:0000256" key="6">
    <source>
        <dbReference type="ARBA" id="ARBA00022692"/>
    </source>
</evidence>
<dbReference type="InterPro" id="IPR037066">
    <property type="entry name" value="Plug_dom_sf"/>
</dbReference>
<keyword evidence="9" id="KW-0406">Ion transport</keyword>
<feature type="signal peptide" evidence="16">
    <location>
        <begin position="1"/>
        <end position="46"/>
    </location>
</feature>
<keyword evidence="7 16" id="KW-0732">Signal</keyword>
<dbReference type="Gene3D" id="2.40.170.20">
    <property type="entry name" value="TonB-dependent receptor, beta-barrel domain"/>
    <property type="match status" value="1"/>
</dbReference>
<keyword evidence="5" id="KW-0410">Iron transport</keyword>
<evidence type="ECO:0000313" key="19">
    <source>
        <dbReference type="EMBL" id="CAB3669318.1"/>
    </source>
</evidence>
<reference evidence="19 20" key="1">
    <citation type="submission" date="2020-04" db="EMBL/GenBank/DDBJ databases">
        <authorList>
            <person name="De Canck E."/>
        </authorList>
    </citation>
    <scope>NUCLEOTIDE SEQUENCE [LARGE SCALE GENOMIC DNA]</scope>
    <source>
        <strain evidence="19 20">LMG 26845</strain>
    </source>
</reference>
<evidence type="ECO:0000256" key="5">
    <source>
        <dbReference type="ARBA" id="ARBA00022496"/>
    </source>
</evidence>
<dbReference type="Pfam" id="PF00593">
    <property type="entry name" value="TonB_dep_Rec_b-barrel"/>
    <property type="match status" value="1"/>
</dbReference>
<evidence type="ECO:0000256" key="16">
    <source>
        <dbReference type="SAM" id="SignalP"/>
    </source>
</evidence>
<dbReference type="PANTHER" id="PTHR32552:SF68">
    <property type="entry name" value="FERRICHROME OUTER MEMBRANE TRANSPORTER_PHAGE RECEPTOR"/>
    <property type="match status" value="1"/>
</dbReference>
<feature type="domain" description="TonB-dependent receptor plug" evidence="18">
    <location>
        <begin position="98"/>
        <end position="200"/>
    </location>
</feature>
<dbReference type="FunFam" id="2.170.130.10:FF:000001">
    <property type="entry name" value="Catecholate siderophore TonB-dependent receptor"/>
    <property type="match status" value="1"/>
</dbReference>
<gene>
    <name evidence="19" type="primary">fhuA_12</name>
    <name evidence="19" type="ORF">LMG26845_03689</name>
</gene>
<dbReference type="Gene3D" id="2.170.130.10">
    <property type="entry name" value="TonB-dependent receptor, plug domain"/>
    <property type="match status" value="1"/>
</dbReference>
<dbReference type="PROSITE" id="PS52016">
    <property type="entry name" value="TONB_DEPENDENT_REC_3"/>
    <property type="match status" value="1"/>
</dbReference>
<protein>
    <submittedName>
        <fullName evidence="19">Ferrichrome outer membrane transporter/phage receptor</fullName>
    </submittedName>
</protein>
<dbReference type="Proteomes" id="UP000507979">
    <property type="component" value="Unassembled WGS sequence"/>
</dbReference>
<sequence length="756" mass="82286">MTCRFEARPASACPLCAPPAQAIRGVAARAGLLLASLLALPSPGLAAPPQGNPGDAAAEVPTLAGVTVSGDSDAGAEGPVHGYVAEQSRAGTKTATPILETPQSISVITRGQMDVQQPASASQALRYTAGAYSEKYGGFGGQLDLTRIRGVDADYYLDGLRMITNVSTWTTQVDPFALERVEVLRGPASAVYGQGTGGGIVNQVSRRPQAESAHEINLQMGNFGRRQIAIDTTGPLDQDGQWLYRLTAIGLDAKGQVEDVRHQRVYLAPALTWRPTASTSWTLLATHSREPEIPDYNSLPAVALGLNGSPYPRVDRRRNYTDMDFQGSSRKQDSISSLFSHDFGNGWSFNSNMRYMYVDSDIQRTSIYGYQNRAGHLWLEGTYGLAPASSNTFSADNNLTGSFDLGPTRHTLLLGVDYAKGTLRNDSYRMDPVAFDPYDPDHYRPVATPDFTDSRTRWPYNVRQRFDRVGVYAQDQVAYAGWRLTLSARHDSSRTEDESRSYSPVWKRSEQKDRKWSTRAGLGYVFDNGLSPYFSYATSFDPVLGNDYGGSAFKPTEATQYEAGVKFQPANSSTMLSAAVFQLNQTNVKTSDTRHLGYWTQSGEVRSRGVELQANTRLAPGLNLIASYAYLDNQLVKDAAYRGKSLAQTPRHSASAWVDYRVGGGPLAGLLAGVGVRYLGSTYGDPANTFKVPAVTLLDMAVSYDLARLSPGLRGASLGLNVSNLTNKHYVASCVSAMYCFIGQDRSAVATLSYRW</sequence>
<dbReference type="GO" id="GO:0009279">
    <property type="term" value="C:cell outer membrane"/>
    <property type="evidence" value="ECO:0007669"/>
    <property type="project" value="UniProtKB-SubCell"/>
</dbReference>
<comment type="subcellular location">
    <subcellularLocation>
        <location evidence="1 14">Cell outer membrane</location>
        <topology evidence="1 14">Multi-pass membrane protein</topology>
    </subcellularLocation>
</comment>
<dbReference type="CDD" id="cd01347">
    <property type="entry name" value="ligand_gated_channel"/>
    <property type="match status" value="1"/>
</dbReference>
<feature type="chain" id="PRO_5026786244" evidence="16">
    <location>
        <begin position="47"/>
        <end position="756"/>
    </location>
</feature>
<dbReference type="NCBIfam" id="TIGR01783">
    <property type="entry name" value="TonB-siderophor"/>
    <property type="match status" value="1"/>
</dbReference>
<evidence type="ECO:0000256" key="13">
    <source>
        <dbReference type="ARBA" id="ARBA00023237"/>
    </source>
</evidence>
<keyword evidence="13 14" id="KW-0998">Cell outer membrane</keyword>
<dbReference type="InterPro" id="IPR036942">
    <property type="entry name" value="Beta-barrel_TonB_sf"/>
</dbReference>
<keyword evidence="10 15" id="KW-0798">TonB box</keyword>
<keyword evidence="11 14" id="KW-0472">Membrane</keyword>
<dbReference type="GO" id="GO:0015344">
    <property type="term" value="F:siderophore uptake transmembrane transporter activity"/>
    <property type="evidence" value="ECO:0007669"/>
    <property type="project" value="TreeGrafter"/>
</dbReference>
<dbReference type="GO" id="GO:0038023">
    <property type="term" value="F:signaling receptor activity"/>
    <property type="evidence" value="ECO:0007669"/>
    <property type="project" value="InterPro"/>
</dbReference>
<evidence type="ECO:0000256" key="4">
    <source>
        <dbReference type="ARBA" id="ARBA00022452"/>
    </source>
</evidence>
<feature type="domain" description="TonB-dependent receptor-like beta-barrel" evidence="17">
    <location>
        <begin position="304"/>
        <end position="725"/>
    </location>
</feature>
<keyword evidence="4 14" id="KW-1134">Transmembrane beta strand</keyword>
<dbReference type="PANTHER" id="PTHR32552">
    <property type="entry name" value="FERRICHROME IRON RECEPTOR-RELATED"/>
    <property type="match status" value="1"/>
</dbReference>